<dbReference type="OrthoDB" id="4047605at2"/>
<evidence type="ECO:0000313" key="3">
    <source>
        <dbReference type="Proteomes" id="UP000076715"/>
    </source>
</evidence>
<keyword evidence="3" id="KW-1185">Reference proteome</keyword>
<dbReference type="STRING" id="1642818.AWE51_06405"/>
<sequence>MKIKRFFTSSLLLFICISLNAQNERNPSEKYKDAYKKYINFTCPIPQDSIRHFVYFSRDRELITKHPLLFIPRFQGAQIMYSWKELEPKKGQYDFSIIKEDIAYLKKYGKKLFIQLQDATFDKRYKAVPNYLLTNEYDGGAVFQYNDDGEPEGWTAKRWNKKVQERFAILLMALGNEFNKEIEGINLQETAIGVSSKTDPSFTEANYLKGIKNNMLAVKKAFPNVTTMIYANFIPGEWLPFDDKGYLKSIYKYGEDIGVGLGGPDLMVTRKGQLNHALAQMHEGKFTVPLGIAIQDGNYISKTGTDKDYEENKDNGKKDRRNFVPMLNSFAKYFLKVNYMFWANQKPYFEEDVIPCFSNE</sequence>
<dbReference type="SUPFAM" id="SSF51445">
    <property type="entry name" value="(Trans)glycosidases"/>
    <property type="match status" value="1"/>
</dbReference>
<dbReference type="RefSeq" id="WP_066314214.1">
    <property type="nucleotide sequence ID" value="NZ_LQRT01000013.1"/>
</dbReference>
<keyword evidence="1" id="KW-0732">Signal</keyword>
<dbReference type="Gene3D" id="3.20.20.80">
    <property type="entry name" value="Glycosidases"/>
    <property type="match status" value="1"/>
</dbReference>
<proteinExistence type="predicted"/>
<dbReference type="InterPro" id="IPR017853">
    <property type="entry name" value="GH"/>
</dbReference>
<dbReference type="Proteomes" id="UP000076715">
    <property type="component" value="Unassembled WGS sequence"/>
</dbReference>
<dbReference type="EMBL" id="LQRT01000013">
    <property type="protein sequence ID" value="KZS40575.1"/>
    <property type="molecule type" value="Genomic_DNA"/>
</dbReference>
<evidence type="ECO:0000256" key="1">
    <source>
        <dbReference type="SAM" id="SignalP"/>
    </source>
</evidence>
<feature type="chain" id="PRO_5007841678" description="Glycoside hydrolase family 42 N-terminal domain-containing protein" evidence="1">
    <location>
        <begin position="22"/>
        <end position="360"/>
    </location>
</feature>
<organism evidence="2 3">
    <name type="scientific">Aquimarina aggregata</name>
    <dbReference type="NCBI Taxonomy" id="1642818"/>
    <lineage>
        <taxon>Bacteria</taxon>
        <taxon>Pseudomonadati</taxon>
        <taxon>Bacteroidota</taxon>
        <taxon>Flavobacteriia</taxon>
        <taxon>Flavobacteriales</taxon>
        <taxon>Flavobacteriaceae</taxon>
        <taxon>Aquimarina</taxon>
    </lineage>
</organism>
<evidence type="ECO:0008006" key="4">
    <source>
        <dbReference type="Google" id="ProtNLM"/>
    </source>
</evidence>
<accession>A0A163AIY5</accession>
<protein>
    <recommendedName>
        <fullName evidence="4">Glycoside hydrolase family 42 N-terminal domain-containing protein</fullName>
    </recommendedName>
</protein>
<dbReference type="AlphaFoldDB" id="A0A163AIY5"/>
<name>A0A163AIY5_9FLAO</name>
<feature type="signal peptide" evidence="1">
    <location>
        <begin position="1"/>
        <end position="21"/>
    </location>
</feature>
<comment type="caution">
    <text evidence="2">The sequence shown here is derived from an EMBL/GenBank/DDBJ whole genome shotgun (WGS) entry which is preliminary data.</text>
</comment>
<gene>
    <name evidence="2" type="ORF">AWE51_06405</name>
</gene>
<evidence type="ECO:0000313" key="2">
    <source>
        <dbReference type="EMBL" id="KZS40575.1"/>
    </source>
</evidence>
<reference evidence="2 3" key="1">
    <citation type="submission" date="2016-01" db="EMBL/GenBank/DDBJ databases">
        <title>The draft genome sequence of Aquimarina sp. RZW4-3-2.</title>
        <authorList>
            <person name="Wang Y."/>
        </authorList>
    </citation>
    <scope>NUCLEOTIDE SEQUENCE [LARGE SCALE GENOMIC DNA]</scope>
    <source>
        <strain evidence="2 3">RZW4-3-2</strain>
    </source>
</reference>